<evidence type="ECO:0000259" key="2">
    <source>
        <dbReference type="SMART" id="SM00278"/>
    </source>
</evidence>
<comment type="caution">
    <text evidence="3">The sequence shown here is derived from an EMBL/GenBank/DDBJ whole genome shotgun (WGS) entry which is preliminary data.</text>
</comment>
<dbReference type="SMART" id="SM00278">
    <property type="entry name" value="HhH1"/>
    <property type="match status" value="2"/>
</dbReference>
<dbReference type="InterPro" id="IPR003583">
    <property type="entry name" value="Hlx-hairpin-Hlx_DNA-bd_motif"/>
</dbReference>
<dbReference type="Pfam" id="PF12836">
    <property type="entry name" value="HHH_3"/>
    <property type="match status" value="1"/>
</dbReference>
<gene>
    <name evidence="3" type="ORF">Q2100_31430</name>
</gene>
<evidence type="ECO:0000313" key="4">
    <source>
        <dbReference type="Proteomes" id="UP001168823"/>
    </source>
</evidence>
<dbReference type="PANTHER" id="PTHR21180">
    <property type="entry name" value="ENDONUCLEASE/EXONUCLEASE/PHOSPHATASE FAMILY DOMAIN-CONTAINING PROTEIN 1"/>
    <property type="match status" value="1"/>
</dbReference>
<dbReference type="PANTHER" id="PTHR21180:SF32">
    <property type="entry name" value="ENDONUCLEASE_EXONUCLEASE_PHOSPHATASE FAMILY DOMAIN-CONTAINING PROTEIN 1"/>
    <property type="match status" value="1"/>
</dbReference>
<dbReference type="InterPro" id="IPR004509">
    <property type="entry name" value="Competence_ComEA_HhH"/>
</dbReference>
<feature type="domain" description="Helix-hairpin-helix DNA-binding motif class 1" evidence="2">
    <location>
        <begin position="30"/>
        <end position="49"/>
    </location>
</feature>
<dbReference type="GO" id="GO:0003677">
    <property type="term" value="F:DNA binding"/>
    <property type="evidence" value="ECO:0007669"/>
    <property type="project" value="UniProtKB-KW"/>
</dbReference>
<feature type="non-terminal residue" evidence="3">
    <location>
        <position position="1"/>
    </location>
</feature>
<feature type="compositionally biased region" description="Pro residues" evidence="1">
    <location>
        <begin position="1"/>
        <end position="17"/>
    </location>
</feature>
<proteinExistence type="predicted"/>
<protein>
    <submittedName>
        <fullName evidence="3">ComEA family DNA-binding protein</fullName>
    </submittedName>
</protein>
<feature type="domain" description="Helix-hairpin-helix DNA-binding motif class 1" evidence="2">
    <location>
        <begin position="60"/>
        <end position="79"/>
    </location>
</feature>
<name>A0ABT8UR60_9MYCO</name>
<keyword evidence="4" id="KW-1185">Reference proteome</keyword>
<feature type="region of interest" description="Disordered" evidence="1">
    <location>
        <begin position="1"/>
        <end position="21"/>
    </location>
</feature>
<dbReference type="SUPFAM" id="SSF47781">
    <property type="entry name" value="RuvA domain 2-like"/>
    <property type="match status" value="1"/>
</dbReference>
<dbReference type="InterPro" id="IPR051675">
    <property type="entry name" value="Endo/Exo/Phosphatase_dom_1"/>
</dbReference>
<dbReference type="NCBIfam" id="TIGR00426">
    <property type="entry name" value="competence protein ComEA helix-hairpin-helix repeat region"/>
    <property type="match status" value="1"/>
</dbReference>
<dbReference type="Proteomes" id="UP001168823">
    <property type="component" value="Unassembled WGS sequence"/>
</dbReference>
<evidence type="ECO:0000256" key="1">
    <source>
        <dbReference type="SAM" id="MobiDB-lite"/>
    </source>
</evidence>
<keyword evidence="3" id="KW-0238">DNA-binding</keyword>
<accession>A0ABT8UR60</accession>
<dbReference type="RefSeq" id="WP_302917150.1">
    <property type="nucleotide sequence ID" value="NZ_JAUMSQ010000551.1"/>
</dbReference>
<sequence>ATPAAPPGVPPRDPGSAPPEAVDLNTATAEQLDALPGVGPVTAAAIIAWRDANGRFTSVDQLGDVDGIGPARLDKLRDLVRI</sequence>
<dbReference type="EMBL" id="JAUMSQ010000551">
    <property type="protein sequence ID" value="MDO3640294.1"/>
    <property type="molecule type" value="Genomic_DNA"/>
</dbReference>
<reference evidence="3" key="1">
    <citation type="submission" date="2023-07" db="EMBL/GenBank/DDBJ databases">
        <title>Mycolicibacterium sp. nov., a novel bacterial species.</title>
        <authorList>
            <person name="Cao Y."/>
        </authorList>
    </citation>
    <scope>NUCLEOTIDE SEQUENCE</scope>
    <source>
        <strain evidence="3">KC 300</strain>
    </source>
</reference>
<dbReference type="Gene3D" id="1.10.150.320">
    <property type="entry name" value="Photosystem II 12 kDa extrinsic protein"/>
    <property type="match status" value="1"/>
</dbReference>
<evidence type="ECO:0000313" key="3">
    <source>
        <dbReference type="EMBL" id="MDO3640294.1"/>
    </source>
</evidence>
<organism evidence="3 4">
    <name type="scientific">Mycolicibacterium arseniciresistens</name>
    <dbReference type="NCBI Taxonomy" id="3062257"/>
    <lineage>
        <taxon>Bacteria</taxon>
        <taxon>Bacillati</taxon>
        <taxon>Actinomycetota</taxon>
        <taxon>Actinomycetes</taxon>
        <taxon>Mycobacteriales</taxon>
        <taxon>Mycobacteriaceae</taxon>
        <taxon>Mycolicibacterium</taxon>
    </lineage>
</organism>
<dbReference type="InterPro" id="IPR010994">
    <property type="entry name" value="RuvA_2-like"/>
</dbReference>